<dbReference type="Gene3D" id="2.40.30.170">
    <property type="match status" value="1"/>
</dbReference>
<evidence type="ECO:0000256" key="2">
    <source>
        <dbReference type="ARBA" id="ARBA00009477"/>
    </source>
</evidence>
<organism evidence="13 14">
    <name type="scientific">Faucicola osloensis</name>
    <name type="common">Moraxella osloensis</name>
    <dbReference type="NCBI Taxonomy" id="34062"/>
    <lineage>
        <taxon>Bacteria</taxon>
        <taxon>Pseudomonadati</taxon>
        <taxon>Pseudomonadota</taxon>
        <taxon>Gammaproteobacteria</taxon>
        <taxon>Moraxellales</taxon>
        <taxon>Moraxellaceae</taxon>
        <taxon>Faucicola</taxon>
    </lineage>
</organism>
<evidence type="ECO:0000259" key="12">
    <source>
        <dbReference type="Pfam" id="PF26002"/>
    </source>
</evidence>
<dbReference type="AlphaFoldDB" id="A0A2D2LXT2"/>
<dbReference type="SUPFAM" id="SSF111369">
    <property type="entry name" value="HlyD-like secretion proteins"/>
    <property type="match status" value="1"/>
</dbReference>
<dbReference type="Gene3D" id="2.40.50.100">
    <property type="match status" value="1"/>
</dbReference>
<dbReference type="InterPro" id="IPR058982">
    <property type="entry name" value="Beta-barrel_AprE"/>
</dbReference>
<dbReference type="EMBL" id="CP024445">
    <property type="protein sequence ID" value="ATR79845.1"/>
    <property type="molecule type" value="Genomic_DNA"/>
</dbReference>
<keyword evidence="8 9" id="KW-0472">Membrane</keyword>
<dbReference type="InterPro" id="IPR050739">
    <property type="entry name" value="MFP"/>
</dbReference>
<dbReference type="PRINTS" id="PR01490">
    <property type="entry name" value="RTXTOXIND"/>
</dbReference>
<keyword evidence="13" id="KW-0614">Plasmid</keyword>
<keyword evidence="10" id="KW-0175">Coiled coil</keyword>
<keyword evidence="6 9" id="KW-0812">Transmembrane</keyword>
<dbReference type="Proteomes" id="UP000229340">
    <property type="component" value="Plasmid pNP7-2"/>
</dbReference>
<dbReference type="GO" id="GO:0015031">
    <property type="term" value="P:protein transport"/>
    <property type="evidence" value="ECO:0007669"/>
    <property type="project" value="InterPro"/>
</dbReference>
<keyword evidence="5 9" id="KW-0997">Cell inner membrane</keyword>
<evidence type="ECO:0000256" key="8">
    <source>
        <dbReference type="ARBA" id="ARBA00023136"/>
    </source>
</evidence>
<comment type="subcellular location">
    <subcellularLocation>
        <location evidence="1 9">Cell inner membrane</location>
        <topology evidence="1 9">Single-pass membrane protein</topology>
    </subcellularLocation>
</comment>
<keyword evidence="3 9" id="KW-0813">Transport</keyword>
<proteinExistence type="inferred from homology"/>
<evidence type="ECO:0000256" key="6">
    <source>
        <dbReference type="ARBA" id="ARBA00022692"/>
    </source>
</evidence>
<reference evidence="14" key="1">
    <citation type="submission" date="2017-10" db="EMBL/GenBank/DDBJ databases">
        <title>Complete genome sequence of Moraxella osloensis NP7 isolated from human skin.</title>
        <authorList>
            <person name="Lee K."/>
            <person name="Lim J.Y."/>
            <person name="Hwang I."/>
        </authorList>
    </citation>
    <scope>NUCLEOTIDE SEQUENCE [LARGE SCALE GENOMIC DNA]</scope>
    <source>
        <strain evidence="14">NP7</strain>
        <plasmid evidence="14">pnp7-2</plasmid>
    </source>
</reference>
<evidence type="ECO:0000256" key="9">
    <source>
        <dbReference type="RuleBase" id="RU365093"/>
    </source>
</evidence>
<dbReference type="RefSeq" id="WP_100271180.1">
    <property type="nucleotide sequence ID" value="NZ_CP024445.1"/>
</dbReference>
<geneLocation type="plasmid" evidence="14">
    <name>pnp7-2</name>
</geneLocation>
<accession>A0A2D2LXT2</accession>
<evidence type="ECO:0000256" key="5">
    <source>
        <dbReference type="ARBA" id="ARBA00022519"/>
    </source>
</evidence>
<evidence type="ECO:0000256" key="4">
    <source>
        <dbReference type="ARBA" id="ARBA00022475"/>
    </source>
</evidence>
<feature type="domain" description="AprE-like beta-barrel" evidence="12">
    <location>
        <begin position="275"/>
        <end position="366"/>
    </location>
</feature>
<evidence type="ECO:0000313" key="14">
    <source>
        <dbReference type="Proteomes" id="UP000229340"/>
    </source>
</evidence>
<evidence type="ECO:0000256" key="3">
    <source>
        <dbReference type="ARBA" id="ARBA00022448"/>
    </source>
</evidence>
<dbReference type="Pfam" id="PF25917">
    <property type="entry name" value="BSH_RND"/>
    <property type="match status" value="1"/>
</dbReference>
<dbReference type="PANTHER" id="PTHR30386">
    <property type="entry name" value="MEMBRANE FUSION SUBUNIT OF EMRAB-TOLC MULTIDRUG EFFLUX PUMP"/>
    <property type="match status" value="1"/>
</dbReference>
<dbReference type="GO" id="GO:0005886">
    <property type="term" value="C:plasma membrane"/>
    <property type="evidence" value="ECO:0007669"/>
    <property type="project" value="UniProtKB-SubCell"/>
</dbReference>
<evidence type="ECO:0000259" key="11">
    <source>
        <dbReference type="Pfam" id="PF25917"/>
    </source>
</evidence>
<sequence length="390" mass="43994">MNAKSYYQPFQPKNQQARWVIWVTLIAFITLVVWSSMAKIDQVTRASGSVIASDRTQEIQALEGGIITTLTVKEGDNVKKGQLLVILEEERAKAAVDNSATKIAALQAKVSRLEAELFNRPLKFSPSLDAYPEYIANQTALYNRRRQAIEQDIRSLEAILRLAQQELNMNEPLLEYGDVSQADVIRLRRQVADIQSQIANKRNKYFEEAQNDLTKTQEELESEQEQMRDRTQVLQEKRLIAPTDGKVNNIKITTLGGVVKPGEVVMQILPTNSSLIVEVKVKPTDIADVSIGQKANIKLDAYDYSIYGTLDGVVSYISPDSLMQSTPRGEEPYYRVQIKIIGTEFKDRQQKIQVKPGMTVNVDIKAKQRTVLSYLTKPITKTISESMGER</sequence>
<name>A0A2D2LXT2_FAUOS</name>
<feature type="transmembrane region" description="Helical" evidence="9">
    <location>
        <begin position="20"/>
        <end position="37"/>
    </location>
</feature>
<dbReference type="PANTHER" id="PTHR30386:SF26">
    <property type="entry name" value="TRANSPORT PROTEIN COMB"/>
    <property type="match status" value="1"/>
</dbReference>
<gene>
    <name evidence="13" type="ORF">NP7_10810</name>
</gene>
<protein>
    <recommendedName>
        <fullName evidence="9">Membrane fusion protein (MFP) family protein</fullName>
    </recommendedName>
</protein>
<keyword evidence="7 9" id="KW-1133">Transmembrane helix</keyword>
<feature type="domain" description="Multidrug resistance protein MdtA-like barrel-sandwich hybrid" evidence="11">
    <location>
        <begin position="58"/>
        <end position="263"/>
    </location>
</feature>
<dbReference type="InterPro" id="IPR010129">
    <property type="entry name" value="T1SS_HlyD"/>
</dbReference>
<evidence type="ECO:0000313" key="13">
    <source>
        <dbReference type="EMBL" id="ATR79845.1"/>
    </source>
</evidence>
<dbReference type="InterPro" id="IPR058625">
    <property type="entry name" value="MdtA-like_BSH"/>
</dbReference>
<evidence type="ECO:0000256" key="7">
    <source>
        <dbReference type="ARBA" id="ARBA00022989"/>
    </source>
</evidence>
<dbReference type="Pfam" id="PF26002">
    <property type="entry name" value="Beta-barrel_AprE"/>
    <property type="match status" value="1"/>
</dbReference>
<dbReference type="NCBIfam" id="TIGR01843">
    <property type="entry name" value="type_I_hlyD"/>
    <property type="match status" value="1"/>
</dbReference>
<comment type="similarity">
    <text evidence="2 9">Belongs to the membrane fusion protein (MFP) (TC 8.A.1) family.</text>
</comment>
<feature type="coiled-coil region" evidence="10">
    <location>
        <begin position="146"/>
        <end position="237"/>
    </location>
</feature>
<keyword evidence="4 9" id="KW-1003">Cell membrane</keyword>
<evidence type="ECO:0000256" key="10">
    <source>
        <dbReference type="SAM" id="Coils"/>
    </source>
</evidence>
<evidence type="ECO:0000256" key="1">
    <source>
        <dbReference type="ARBA" id="ARBA00004377"/>
    </source>
</evidence>